<dbReference type="OrthoDB" id="9813682at2"/>
<dbReference type="EMBL" id="VWPJ01000006">
    <property type="protein sequence ID" value="KAA5606075.1"/>
    <property type="molecule type" value="Genomic_DNA"/>
</dbReference>
<evidence type="ECO:0000259" key="1">
    <source>
        <dbReference type="Pfam" id="PF00582"/>
    </source>
</evidence>
<name>A0A5M6IEC8_9PROT</name>
<dbReference type="Proteomes" id="UP000324065">
    <property type="component" value="Unassembled WGS sequence"/>
</dbReference>
<evidence type="ECO:0000313" key="3">
    <source>
        <dbReference type="Proteomes" id="UP000324065"/>
    </source>
</evidence>
<keyword evidence="3" id="KW-1185">Reference proteome</keyword>
<dbReference type="Pfam" id="PF00582">
    <property type="entry name" value="Usp"/>
    <property type="match status" value="1"/>
</dbReference>
<protein>
    <submittedName>
        <fullName evidence="2">Universal stress protein</fullName>
    </submittedName>
</protein>
<dbReference type="SUPFAM" id="SSF52402">
    <property type="entry name" value="Adenine nucleotide alpha hydrolases-like"/>
    <property type="match status" value="1"/>
</dbReference>
<dbReference type="AlphaFoldDB" id="A0A5M6IEC8"/>
<organism evidence="2 3">
    <name type="scientific">Roseospira marina</name>
    <dbReference type="NCBI Taxonomy" id="140057"/>
    <lineage>
        <taxon>Bacteria</taxon>
        <taxon>Pseudomonadati</taxon>
        <taxon>Pseudomonadota</taxon>
        <taxon>Alphaproteobacteria</taxon>
        <taxon>Rhodospirillales</taxon>
        <taxon>Rhodospirillaceae</taxon>
        <taxon>Roseospira</taxon>
    </lineage>
</organism>
<reference evidence="2 3" key="1">
    <citation type="submission" date="2019-09" db="EMBL/GenBank/DDBJ databases">
        <title>Genome sequence of Roseospira marina, one of the more divergent members of the non-sulfur purple photosynthetic bacterial family, the Rhodospirillaceae.</title>
        <authorList>
            <person name="Meyer T."/>
            <person name="Kyndt J."/>
        </authorList>
    </citation>
    <scope>NUCLEOTIDE SEQUENCE [LARGE SCALE GENOMIC DNA]</scope>
    <source>
        <strain evidence="2 3">DSM 15113</strain>
    </source>
</reference>
<feature type="domain" description="UspA" evidence="1">
    <location>
        <begin position="23"/>
        <end position="156"/>
    </location>
</feature>
<dbReference type="Gene3D" id="3.40.50.620">
    <property type="entry name" value="HUPs"/>
    <property type="match status" value="1"/>
</dbReference>
<dbReference type="RefSeq" id="WP_150062006.1">
    <property type="nucleotide sequence ID" value="NZ_JACHII010000002.1"/>
</dbReference>
<comment type="caution">
    <text evidence="2">The sequence shown here is derived from an EMBL/GenBank/DDBJ whole genome shotgun (WGS) entry which is preliminary data.</text>
</comment>
<sequence length="173" mass="18916">MMFMTTTQREDTDTSVSISPDHRTFLVVVDQSTELRAALRYACRRATATGGHVALLHVSHPTEFEHWMFVGKRMRDEAREDAEEVLQRTASLVGRMTGRMPALFVREGEPTEQLLDLLSEEPNISVVVLAAGVGGDGPGPLVTALTGKHAARLRVPLTIVPGHLSDDEIDAMA</sequence>
<accession>A0A5M6IEC8</accession>
<dbReference type="CDD" id="cd00293">
    <property type="entry name" value="USP-like"/>
    <property type="match status" value="1"/>
</dbReference>
<dbReference type="InterPro" id="IPR014729">
    <property type="entry name" value="Rossmann-like_a/b/a_fold"/>
</dbReference>
<evidence type="ECO:0000313" key="2">
    <source>
        <dbReference type="EMBL" id="KAA5606075.1"/>
    </source>
</evidence>
<gene>
    <name evidence="2" type="ORF">F1188_08690</name>
</gene>
<dbReference type="InterPro" id="IPR006016">
    <property type="entry name" value="UspA"/>
</dbReference>
<proteinExistence type="predicted"/>